<dbReference type="SMART" id="SM00346">
    <property type="entry name" value="HTH_ICLR"/>
    <property type="match status" value="1"/>
</dbReference>
<evidence type="ECO:0000256" key="3">
    <source>
        <dbReference type="ARBA" id="ARBA00023163"/>
    </source>
</evidence>
<dbReference type="PANTHER" id="PTHR30136:SF24">
    <property type="entry name" value="HTH-TYPE TRANSCRIPTIONAL REPRESSOR ALLR"/>
    <property type="match status" value="1"/>
</dbReference>
<keyword evidence="3" id="KW-0804">Transcription</keyword>
<name>A0ABX1XHK3_9BACL</name>
<accession>A0ABX1XHK3</accession>
<feature type="domain" description="HTH iclR-type" evidence="4">
    <location>
        <begin position="8"/>
        <end position="70"/>
    </location>
</feature>
<sequence>MEQPTVKVKSADRVLDILELFIGKIGSYSLTDISKLLSMPPSSTHQILQNMLARGYLEMDETGKQFRLGYKLFEIRTEYTKNTDMKREFYRVADSLSSDLNEMVLLAIRSADKVLYIAEKQSSQALRITGNLGAVLPLYVSASGKIFLAQLTDEEIDEIYPNEELEMLTKNTIPTKTILKQQLQHVRLENIAYNLGESVDELRCIAGAICNVEGKAVASLSITIPLMRVTDEKWSKMLDGIKRSCEEISKRVFC</sequence>
<dbReference type="RefSeq" id="WP_171634090.1">
    <property type="nucleotide sequence ID" value="NZ_WHNY01000067.1"/>
</dbReference>
<keyword evidence="7" id="KW-1185">Reference proteome</keyword>
<dbReference type="InterPro" id="IPR036388">
    <property type="entry name" value="WH-like_DNA-bd_sf"/>
</dbReference>
<dbReference type="InterPro" id="IPR036390">
    <property type="entry name" value="WH_DNA-bd_sf"/>
</dbReference>
<keyword evidence="2" id="KW-0238">DNA-binding</keyword>
<dbReference type="InterPro" id="IPR029016">
    <property type="entry name" value="GAF-like_dom_sf"/>
</dbReference>
<reference evidence="6 7" key="1">
    <citation type="submission" date="2019-10" db="EMBL/GenBank/DDBJ databases">
        <title>Description of Paenibacillus humi sp. nov.</title>
        <authorList>
            <person name="Carlier A."/>
            <person name="Qi S."/>
        </authorList>
    </citation>
    <scope>NUCLEOTIDE SEQUENCE [LARGE SCALE GENOMIC DNA]</scope>
    <source>
        <strain evidence="6 7">LMG 31461</strain>
    </source>
</reference>
<dbReference type="PROSITE" id="PS51077">
    <property type="entry name" value="HTH_ICLR"/>
    <property type="match status" value="1"/>
</dbReference>
<evidence type="ECO:0000256" key="2">
    <source>
        <dbReference type="ARBA" id="ARBA00023125"/>
    </source>
</evidence>
<dbReference type="Pfam" id="PF09339">
    <property type="entry name" value="HTH_IclR"/>
    <property type="match status" value="1"/>
</dbReference>
<evidence type="ECO:0000313" key="7">
    <source>
        <dbReference type="Proteomes" id="UP000653578"/>
    </source>
</evidence>
<organism evidence="6 7">
    <name type="scientific">Paenibacillus plantarum</name>
    <dbReference type="NCBI Taxonomy" id="2654975"/>
    <lineage>
        <taxon>Bacteria</taxon>
        <taxon>Bacillati</taxon>
        <taxon>Bacillota</taxon>
        <taxon>Bacilli</taxon>
        <taxon>Bacillales</taxon>
        <taxon>Paenibacillaceae</taxon>
        <taxon>Paenibacillus</taxon>
    </lineage>
</organism>
<dbReference type="SUPFAM" id="SSF46785">
    <property type="entry name" value="Winged helix' DNA-binding domain"/>
    <property type="match status" value="1"/>
</dbReference>
<dbReference type="Proteomes" id="UP000653578">
    <property type="component" value="Unassembled WGS sequence"/>
</dbReference>
<feature type="domain" description="IclR-ED" evidence="5">
    <location>
        <begin position="71"/>
        <end position="254"/>
    </location>
</feature>
<dbReference type="Gene3D" id="3.30.450.40">
    <property type="match status" value="1"/>
</dbReference>
<gene>
    <name evidence="6" type="ORF">GC096_25340</name>
</gene>
<protein>
    <submittedName>
        <fullName evidence="6">Helix-turn-helix domain-containing protein</fullName>
    </submittedName>
</protein>
<dbReference type="InterPro" id="IPR005471">
    <property type="entry name" value="Tscrpt_reg_IclR_N"/>
</dbReference>
<dbReference type="Pfam" id="PF01614">
    <property type="entry name" value="IclR_C"/>
    <property type="match status" value="1"/>
</dbReference>
<dbReference type="EMBL" id="WHNY01000067">
    <property type="protein sequence ID" value="NOU67373.1"/>
    <property type="molecule type" value="Genomic_DNA"/>
</dbReference>
<dbReference type="InterPro" id="IPR014757">
    <property type="entry name" value="Tscrpt_reg_IclR_C"/>
</dbReference>
<dbReference type="InterPro" id="IPR050707">
    <property type="entry name" value="HTH_MetabolicPath_Reg"/>
</dbReference>
<keyword evidence="1" id="KW-0805">Transcription regulation</keyword>
<dbReference type="PROSITE" id="PS51078">
    <property type="entry name" value="ICLR_ED"/>
    <property type="match status" value="1"/>
</dbReference>
<dbReference type="PANTHER" id="PTHR30136">
    <property type="entry name" value="HELIX-TURN-HELIX TRANSCRIPTIONAL REGULATOR, ICLR FAMILY"/>
    <property type="match status" value="1"/>
</dbReference>
<comment type="caution">
    <text evidence="6">The sequence shown here is derived from an EMBL/GenBank/DDBJ whole genome shotgun (WGS) entry which is preliminary data.</text>
</comment>
<dbReference type="SUPFAM" id="SSF55781">
    <property type="entry name" value="GAF domain-like"/>
    <property type="match status" value="1"/>
</dbReference>
<evidence type="ECO:0000259" key="5">
    <source>
        <dbReference type="PROSITE" id="PS51078"/>
    </source>
</evidence>
<evidence type="ECO:0000259" key="4">
    <source>
        <dbReference type="PROSITE" id="PS51077"/>
    </source>
</evidence>
<evidence type="ECO:0000313" key="6">
    <source>
        <dbReference type="EMBL" id="NOU67373.1"/>
    </source>
</evidence>
<proteinExistence type="predicted"/>
<evidence type="ECO:0000256" key="1">
    <source>
        <dbReference type="ARBA" id="ARBA00023015"/>
    </source>
</evidence>
<dbReference type="Gene3D" id="1.10.10.10">
    <property type="entry name" value="Winged helix-like DNA-binding domain superfamily/Winged helix DNA-binding domain"/>
    <property type="match status" value="1"/>
</dbReference>